<evidence type="ECO:0000256" key="3">
    <source>
        <dbReference type="ARBA" id="ARBA00022490"/>
    </source>
</evidence>
<dbReference type="InterPro" id="IPR036388">
    <property type="entry name" value="WH-like_DNA-bd_sf"/>
</dbReference>
<evidence type="ECO:0000256" key="4">
    <source>
        <dbReference type="ARBA" id="ARBA00022603"/>
    </source>
</evidence>
<evidence type="ECO:0000259" key="10">
    <source>
        <dbReference type="Pfam" id="PF01035"/>
    </source>
</evidence>
<gene>
    <name evidence="11" type="ORF">CYJ57_05760</name>
</gene>
<evidence type="ECO:0000313" key="11">
    <source>
        <dbReference type="EMBL" id="PKY88276.1"/>
    </source>
</evidence>
<dbReference type="CDD" id="cd06445">
    <property type="entry name" value="ATase"/>
    <property type="match status" value="1"/>
</dbReference>
<dbReference type="EC" id="2.1.1.63" evidence="9"/>
<dbReference type="Pfam" id="PF01035">
    <property type="entry name" value="DNA_binding_1"/>
    <property type="match status" value="1"/>
</dbReference>
<feature type="active site" description="Nucleophile; methyl group acceptor" evidence="9">
    <location>
        <position position="129"/>
    </location>
</feature>
<evidence type="ECO:0000256" key="8">
    <source>
        <dbReference type="ARBA" id="ARBA00049348"/>
    </source>
</evidence>
<sequence length="167" mass="18867">MLQKVRCKRLDFAVYTFPFGFLKIGYRGEVLLLLQKIDASADAGRKTDFTERVYTEIMEYLKGERTSFDIAYELEGTEFQKKIWEELTKIPYGETRTYKEIAVAIGNPNACRAVGMANNKNPLMMIVPCHRVIGANGKLVGYGGGIAMKRELLAMERRAMKGDHATS</sequence>
<keyword evidence="4 9" id="KW-0489">Methyltransferase</keyword>
<dbReference type="GO" id="GO:0003908">
    <property type="term" value="F:methylated-DNA-[protein]-cysteine S-methyltransferase activity"/>
    <property type="evidence" value="ECO:0007669"/>
    <property type="project" value="UniProtKB-UniRule"/>
</dbReference>
<dbReference type="InterPro" id="IPR001497">
    <property type="entry name" value="MethylDNA_cys_MeTrfase_AS"/>
</dbReference>
<dbReference type="Gene3D" id="1.10.10.10">
    <property type="entry name" value="Winged helix-like DNA-binding domain superfamily/Winged helix DNA-binding domain"/>
    <property type="match status" value="1"/>
</dbReference>
<feature type="domain" description="Methylated-DNA-[protein]-cysteine S-methyltransferase DNA binding" evidence="10">
    <location>
        <begin position="78"/>
        <end position="157"/>
    </location>
</feature>
<dbReference type="InterPro" id="IPR014048">
    <property type="entry name" value="MethylDNA_cys_MeTrfase_DNA-bd"/>
</dbReference>
<dbReference type="PANTHER" id="PTHR10815">
    <property type="entry name" value="METHYLATED-DNA--PROTEIN-CYSTEINE METHYLTRANSFERASE"/>
    <property type="match status" value="1"/>
</dbReference>
<dbReference type="EMBL" id="PKHE01000014">
    <property type="protein sequence ID" value="PKY88276.1"/>
    <property type="molecule type" value="Genomic_DNA"/>
</dbReference>
<dbReference type="InterPro" id="IPR036631">
    <property type="entry name" value="MGMT_N_sf"/>
</dbReference>
<dbReference type="SUPFAM" id="SSF53155">
    <property type="entry name" value="Methylated DNA-protein cysteine methyltransferase domain"/>
    <property type="match status" value="1"/>
</dbReference>
<dbReference type="NCBIfam" id="TIGR00589">
    <property type="entry name" value="ogt"/>
    <property type="match status" value="1"/>
</dbReference>
<comment type="catalytic activity">
    <reaction evidence="1 9">
        <text>a 4-O-methyl-thymidine in DNA + L-cysteinyl-[protein] = a thymidine in DNA + S-methyl-L-cysteinyl-[protein]</text>
        <dbReference type="Rhea" id="RHEA:53428"/>
        <dbReference type="Rhea" id="RHEA-COMP:10131"/>
        <dbReference type="Rhea" id="RHEA-COMP:10132"/>
        <dbReference type="Rhea" id="RHEA-COMP:13555"/>
        <dbReference type="Rhea" id="RHEA-COMP:13556"/>
        <dbReference type="ChEBI" id="CHEBI:29950"/>
        <dbReference type="ChEBI" id="CHEBI:82612"/>
        <dbReference type="ChEBI" id="CHEBI:137386"/>
        <dbReference type="ChEBI" id="CHEBI:137387"/>
        <dbReference type="EC" id="2.1.1.63"/>
    </reaction>
</comment>
<comment type="caution">
    <text evidence="11">The sequence shown here is derived from an EMBL/GenBank/DDBJ whole genome shotgun (WGS) entry which is preliminary data.</text>
</comment>
<keyword evidence="6 9" id="KW-0227">DNA damage</keyword>
<evidence type="ECO:0000256" key="5">
    <source>
        <dbReference type="ARBA" id="ARBA00022679"/>
    </source>
</evidence>
<dbReference type="GO" id="GO:0005737">
    <property type="term" value="C:cytoplasm"/>
    <property type="evidence" value="ECO:0007669"/>
    <property type="project" value="UniProtKB-SubCell"/>
</dbReference>
<dbReference type="OrthoDB" id="9802228at2"/>
<evidence type="ECO:0000256" key="2">
    <source>
        <dbReference type="ARBA" id="ARBA00008711"/>
    </source>
</evidence>
<dbReference type="InterPro" id="IPR023546">
    <property type="entry name" value="MGMT"/>
</dbReference>
<keyword evidence="5 9" id="KW-0808">Transferase</keyword>
<dbReference type="GO" id="GO:0032259">
    <property type="term" value="P:methylation"/>
    <property type="evidence" value="ECO:0007669"/>
    <property type="project" value="UniProtKB-KW"/>
</dbReference>
<organism evidence="11 12">
    <name type="scientific">Falseniella ignava</name>
    <dbReference type="NCBI Taxonomy" id="137730"/>
    <lineage>
        <taxon>Bacteria</taxon>
        <taxon>Bacillati</taxon>
        <taxon>Bacillota</taxon>
        <taxon>Bacilli</taxon>
        <taxon>Lactobacillales</taxon>
        <taxon>Aerococcaceae</taxon>
        <taxon>Falseniella</taxon>
    </lineage>
</organism>
<protein>
    <recommendedName>
        <fullName evidence="9">Methylated-DNA--protein-cysteine methyltransferase</fullName>
        <ecNumber evidence="9">2.1.1.63</ecNumber>
    </recommendedName>
    <alternativeName>
        <fullName evidence="9">6-O-methylguanine-DNA methyltransferase</fullName>
        <shortName evidence="9">MGMT</shortName>
    </alternativeName>
    <alternativeName>
        <fullName evidence="9">O-6-methylguanine-DNA-alkyltransferase</fullName>
    </alternativeName>
</protein>
<evidence type="ECO:0000256" key="1">
    <source>
        <dbReference type="ARBA" id="ARBA00001286"/>
    </source>
</evidence>
<dbReference type="AlphaFoldDB" id="A0A2I1JY13"/>
<dbReference type="FunFam" id="1.10.10.10:FF:000214">
    <property type="entry name" value="Methylated-DNA--protein-cysteine methyltransferase"/>
    <property type="match status" value="1"/>
</dbReference>
<dbReference type="PANTHER" id="PTHR10815:SF5">
    <property type="entry name" value="METHYLATED-DNA--PROTEIN-CYSTEINE METHYLTRANSFERASE"/>
    <property type="match status" value="1"/>
</dbReference>
<comment type="function">
    <text evidence="9">Involved in the cellular defense against the biological effects of O6-methylguanine (O6-MeG) and O4-methylthymine (O4-MeT) in DNA. Repairs the methylated nucleobase in DNA by stoichiometrically transferring the methyl group to a cysteine residue in the enzyme. This is a suicide reaction: the enzyme is irreversibly inactivated.</text>
</comment>
<evidence type="ECO:0000256" key="9">
    <source>
        <dbReference type="HAMAP-Rule" id="MF_00772"/>
    </source>
</evidence>
<comment type="catalytic activity">
    <reaction evidence="8 9">
        <text>a 6-O-methyl-2'-deoxyguanosine in DNA + L-cysteinyl-[protein] = S-methyl-L-cysteinyl-[protein] + a 2'-deoxyguanosine in DNA</text>
        <dbReference type="Rhea" id="RHEA:24000"/>
        <dbReference type="Rhea" id="RHEA-COMP:10131"/>
        <dbReference type="Rhea" id="RHEA-COMP:10132"/>
        <dbReference type="Rhea" id="RHEA-COMP:11367"/>
        <dbReference type="Rhea" id="RHEA-COMP:11368"/>
        <dbReference type="ChEBI" id="CHEBI:29950"/>
        <dbReference type="ChEBI" id="CHEBI:82612"/>
        <dbReference type="ChEBI" id="CHEBI:85445"/>
        <dbReference type="ChEBI" id="CHEBI:85448"/>
        <dbReference type="EC" id="2.1.1.63"/>
    </reaction>
</comment>
<reference evidence="11 12" key="1">
    <citation type="submission" date="2017-12" db="EMBL/GenBank/DDBJ databases">
        <title>Phylogenetic diversity of female urinary microbiome.</title>
        <authorList>
            <person name="Thomas-White K."/>
            <person name="Wolfe A.J."/>
        </authorList>
    </citation>
    <scope>NUCLEOTIDE SEQUENCE [LARGE SCALE GENOMIC DNA]</scope>
    <source>
        <strain evidence="11 12">UMB0898</strain>
    </source>
</reference>
<name>A0A2I1JY13_9LACT</name>
<accession>A0A2I1JY13</accession>
<dbReference type="PROSITE" id="PS00374">
    <property type="entry name" value="MGMT"/>
    <property type="match status" value="1"/>
</dbReference>
<comment type="subcellular location">
    <subcellularLocation>
        <location evidence="9">Cytoplasm</location>
    </subcellularLocation>
</comment>
<evidence type="ECO:0000256" key="6">
    <source>
        <dbReference type="ARBA" id="ARBA00022763"/>
    </source>
</evidence>
<proteinExistence type="inferred from homology"/>
<dbReference type="HAMAP" id="MF_00772">
    <property type="entry name" value="OGT"/>
    <property type="match status" value="1"/>
</dbReference>
<comment type="similarity">
    <text evidence="2 9">Belongs to the MGMT family.</text>
</comment>
<dbReference type="InterPro" id="IPR036217">
    <property type="entry name" value="MethylDNA_cys_MeTrfase_DNAb"/>
</dbReference>
<evidence type="ECO:0000256" key="7">
    <source>
        <dbReference type="ARBA" id="ARBA00023204"/>
    </source>
</evidence>
<keyword evidence="3 9" id="KW-0963">Cytoplasm</keyword>
<dbReference type="GO" id="GO:0006307">
    <property type="term" value="P:DNA alkylation repair"/>
    <property type="evidence" value="ECO:0007669"/>
    <property type="project" value="UniProtKB-UniRule"/>
</dbReference>
<evidence type="ECO:0000313" key="12">
    <source>
        <dbReference type="Proteomes" id="UP000234384"/>
    </source>
</evidence>
<comment type="miscellaneous">
    <text evidence="9">This enzyme catalyzes only one turnover and therefore is not strictly catalytic. According to one definition, an enzyme is a biocatalyst that acts repeatedly and over many reaction cycles.</text>
</comment>
<keyword evidence="7 9" id="KW-0234">DNA repair</keyword>
<dbReference type="SUPFAM" id="SSF46767">
    <property type="entry name" value="Methylated DNA-protein cysteine methyltransferase, C-terminal domain"/>
    <property type="match status" value="1"/>
</dbReference>
<dbReference type="Proteomes" id="UP000234384">
    <property type="component" value="Unassembled WGS sequence"/>
</dbReference>